<evidence type="ECO:0000313" key="1">
    <source>
        <dbReference type="EMBL" id="KAK8222808.1"/>
    </source>
</evidence>
<dbReference type="Proteomes" id="UP001492380">
    <property type="component" value="Unassembled WGS sequence"/>
</dbReference>
<evidence type="ECO:0000313" key="2">
    <source>
        <dbReference type="Proteomes" id="UP001492380"/>
    </source>
</evidence>
<protein>
    <submittedName>
        <fullName evidence="1">Uncharacterized protein</fullName>
    </submittedName>
</protein>
<dbReference type="EMBL" id="JBBWRZ010000015">
    <property type="protein sequence ID" value="KAK8222808.1"/>
    <property type="molecule type" value="Genomic_DNA"/>
</dbReference>
<keyword evidence="2" id="KW-1185">Reference proteome</keyword>
<comment type="caution">
    <text evidence="1">The sequence shown here is derived from an EMBL/GenBank/DDBJ whole genome shotgun (WGS) entry which is preliminary data.</text>
</comment>
<name>A0ABR1Y936_9PEZI</name>
<gene>
    <name evidence="1" type="ORF">HDK90DRAFT_120926</name>
</gene>
<proteinExistence type="predicted"/>
<reference evidence="1 2" key="1">
    <citation type="submission" date="2024-04" db="EMBL/GenBank/DDBJ databases">
        <title>Phyllosticta paracitricarpa is synonymous to the EU quarantine fungus P. citricarpa based on phylogenomic analyses.</title>
        <authorList>
            <consortium name="Lawrence Berkeley National Laboratory"/>
            <person name="Van Ingen-Buijs V.A."/>
            <person name="Van Westerhoven A.C."/>
            <person name="Haridas S."/>
            <person name="Skiadas P."/>
            <person name="Martin F."/>
            <person name="Groenewald J.Z."/>
            <person name="Crous P.W."/>
            <person name="Seidl M.F."/>
        </authorList>
    </citation>
    <scope>NUCLEOTIDE SEQUENCE [LARGE SCALE GENOMIC DNA]</scope>
    <source>
        <strain evidence="1 2">CBS 123374</strain>
    </source>
</reference>
<organism evidence="1 2">
    <name type="scientific">Phyllosticta capitalensis</name>
    <dbReference type="NCBI Taxonomy" id="121624"/>
    <lineage>
        <taxon>Eukaryota</taxon>
        <taxon>Fungi</taxon>
        <taxon>Dikarya</taxon>
        <taxon>Ascomycota</taxon>
        <taxon>Pezizomycotina</taxon>
        <taxon>Dothideomycetes</taxon>
        <taxon>Dothideomycetes incertae sedis</taxon>
        <taxon>Botryosphaeriales</taxon>
        <taxon>Phyllostictaceae</taxon>
        <taxon>Phyllosticta</taxon>
    </lineage>
</organism>
<sequence length="176" mass="18347">MLSNKAQSFNSITPVSSLSVRFKVSSINMVSKLSIVLAVCSVLSGAVALPGAEKLPHYAMPENAAFTISEETSSLVVPSSGTVFGAILAAQVTVASTPTARVLAVTSKSTSTKSNSSKVTSESRICPQFVCKDYINDCGIRYGGCYDMCGKPTVYTDPGCVSTKMPCNRRLGGPGC</sequence>
<accession>A0ABR1Y936</accession>